<dbReference type="AlphaFoldDB" id="A0A132BZ64"/>
<evidence type="ECO:0000313" key="2">
    <source>
        <dbReference type="EMBL" id="KUP93536.1"/>
    </source>
</evidence>
<dbReference type="InterPro" id="IPR011050">
    <property type="entry name" value="Pectin_lyase_fold/virulence"/>
</dbReference>
<name>A0A132BZ64_9RHOB</name>
<dbReference type="InterPro" id="IPR006311">
    <property type="entry name" value="TAT_signal"/>
</dbReference>
<organism evidence="2 3">
    <name type="scientific">Tritonibacter horizontis</name>
    <dbReference type="NCBI Taxonomy" id="1768241"/>
    <lineage>
        <taxon>Bacteria</taxon>
        <taxon>Pseudomonadati</taxon>
        <taxon>Pseudomonadota</taxon>
        <taxon>Alphaproteobacteria</taxon>
        <taxon>Rhodobacterales</taxon>
        <taxon>Paracoccaceae</taxon>
        <taxon>Tritonibacter</taxon>
    </lineage>
</organism>
<dbReference type="Proteomes" id="UP000068382">
    <property type="component" value="Unassembled WGS sequence"/>
</dbReference>
<gene>
    <name evidence="2" type="ORF">TRIHO_15590</name>
</gene>
<keyword evidence="3" id="KW-1185">Reference proteome</keyword>
<dbReference type="RefSeq" id="WP_068241790.1">
    <property type="nucleotide sequence ID" value="NZ_LPUY01000049.1"/>
</dbReference>
<protein>
    <submittedName>
        <fullName evidence="2">Pectate lyase superfamily protein</fullName>
    </submittedName>
</protein>
<dbReference type="GO" id="GO:0016829">
    <property type="term" value="F:lyase activity"/>
    <property type="evidence" value="ECO:0007669"/>
    <property type="project" value="UniProtKB-KW"/>
</dbReference>
<accession>A0A132BZ64</accession>
<feature type="domain" description="Rhamnogalacturonase A/B/Epimerase-like pectate lyase" evidence="1">
    <location>
        <begin position="120"/>
        <end position="223"/>
    </location>
</feature>
<proteinExistence type="predicted"/>
<dbReference type="InterPro" id="IPR024535">
    <property type="entry name" value="RHGA/B-epi-like_pectate_lyase"/>
</dbReference>
<sequence>MIERFRPGQAGASADPSKRRFLRMTSLGALVLAATGGKSAAQTASPPTAAAPLETLLTFDSLLTGQSTTAADLVQTLGFHQVGDGGGGLYRKTRTQLYKDSFKGADGNWWTVVPTTSHLNVRQFGATGTGAQDDTDAVQTAVHCFRRISAAVLYFPAGAYRITKPVLHYDGQKDLGNIRILGDGPELTQFVLDGPFEEFLFVVKGDTSAYGKRHVRFVDFENFGIRGNGKDRQNLFSITCADRTNFRNIHAYDFVGLGIVGRQWWDSLCDIRFVRGGDSTPGSQAAVVDLDFVFKDRLADSACNNIVFPETTQIEAYRWQAMRWGRSTRRCRFLGKVHGWIGRDYDVPGVHLQGAVSNFFFGCSVAHSMGSAKIARDIVIENTNYIPSHNRIIGCSFINGIELVGDVRGNIISQCVFRNKTAPAVVVDRGRGNIIRDNVSDPNHPTVVASDPRALVPQFP</sequence>
<evidence type="ECO:0000313" key="3">
    <source>
        <dbReference type="Proteomes" id="UP000068382"/>
    </source>
</evidence>
<dbReference type="SUPFAM" id="SSF51126">
    <property type="entry name" value="Pectin lyase-like"/>
    <property type="match status" value="1"/>
</dbReference>
<dbReference type="Gene3D" id="2.160.20.10">
    <property type="entry name" value="Single-stranded right-handed beta-helix, Pectin lyase-like"/>
    <property type="match status" value="1"/>
</dbReference>
<dbReference type="InterPro" id="IPR012334">
    <property type="entry name" value="Pectin_lyas_fold"/>
</dbReference>
<dbReference type="PROSITE" id="PS51318">
    <property type="entry name" value="TAT"/>
    <property type="match status" value="1"/>
</dbReference>
<keyword evidence="2" id="KW-0456">Lyase</keyword>
<dbReference type="Pfam" id="PF12708">
    <property type="entry name" value="Pect-lyase_RHGA_epim"/>
    <property type="match status" value="1"/>
</dbReference>
<reference evidence="2 3" key="1">
    <citation type="submission" date="2015-12" db="EMBL/GenBank/DDBJ databases">
        <title>Genome sequence of the marine Rhodobacteraceae strain O3.65, Candidatus Tritonibacter horizontis.</title>
        <authorList>
            <person name="Poehlein A."/>
            <person name="Giebel H.A."/>
            <person name="Voget S."/>
            <person name="Brinkhoff T."/>
        </authorList>
    </citation>
    <scope>NUCLEOTIDE SEQUENCE [LARGE SCALE GENOMIC DNA]</scope>
    <source>
        <strain evidence="2 3">O3.65</strain>
    </source>
</reference>
<dbReference type="OrthoDB" id="7482115at2"/>
<dbReference type="EMBL" id="LPUY01000049">
    <property type="protein sequence ID" value="KUP93536.1"/>
    <property type="molecule type" value="Genomic_DNA"/>
</dbReference>
<evidence type="ECO:0000259" key="1">
    <source>
        <dbReference type="Pfam" id="PF12708"/>
    </source>
</evidence>
<comment type="caution">
    <text evidence="2">The sequence shown here is derived from an EMBL/GenBank/DDBJ whole genome shotgun (WGS) entry which is preliminary data.</text>
</comment>